<dbReference type="GO" id="GO:0046872">
    <property type="term" value="F:metal ion binding"/>
    <property type="evidence" value="ECO:0007669"/>
    <property type="project" value="UniProtKB-KW"/>
</dbReference>
<dbReference type="EC" id="3.1.3.89" evidence="8"/>
<evidence type="ECO:0000313" key="14">
    <source>
        <dbReference type="Proteomes" id="UP000241890"/>
    </source>
</evidence>
<reference evidence="13 14" key="1">
    <citation type="submission" date="2017-12" db="EMBL/GenBank/DDBJ databases">
        <title>Sequencing, de novo assembly and annotation of complete genome of a new Thraustochytrid species, strain FCC1311.</title>
        <authorList>
            <person name="Sedici K."/>
            <person name="Godart F."/>
            <person name="Aiese Cigliano R."/>
            <person name="Sanseverino W."/>
            <person name="Barakat M."/>
            <person name="Ortet P."/>
            <person name="Marechal E."/>
            <person name="Cagnac O."/>
            <person name="Amato A."/>
        </authorList>
    </citation>
    <scope>NUCLEOTIDE SEQUENCE [LARGE SCALE GENOMIC DNA]</scope>
</reference>
<protein>
    <recommendedName>
        <fullName evidence="8">5'-deoxynucleotidase</fullName>
        <ecNumber evidence="8">3.1.3.89</ecNumber>
    </recommendedName>
</protein>
<proteinExistence type="inferred from homology"/>
<accession>A0A2R5GYY1</accession>
<comment type="caution">
    <text evidence="13">The sequence shown here is derived from an EMBL/GenBank/DDBJ whole genome shotgun (WGS) entry which is preliminary data.</text>
</comment>
<evidence type="ECO:0000256" key="3">
    <source>
        <dbReference type="ARBA" id="ARBA00001941"/>
    </source>
</evidence>
<evidence type="ECO:0000256" key="2">
    <source>
        <dbReference type="ARBA" id="ARBA00001936"/>
    </source>
</evidence>
<dbReference type="InterPro" id="IPR039356">
    <property type="entry name" value="YfbR/HDDC2"/>
</dbReference>
<comment type="cofactor">
    <cofactor evidence="4">
        <name>Mg(2+)</name>
        <dbReference type="ChEBI" id="CHEBI:18420"/>
    </cofactor>
</comment>
<dbReference type="GO" id="GO:0009159">
    <property type="term" value="P:deoxyribonucleoside monophosphate catabolic process"/>
    <property type="evidence" value="ECO:0007669"/>
    <property type="project" value="UniProtKB-ARBA"/>
</dbReference>
<comment type="cofactor">
    <cofactor evidence="3">
        <name>Co(2+)</name>
        <dbReference type="ChEBI" id="CHEBI:48828"/>
    </cofactor>
</comment>
<gene>
    <name evidence="13" type="ORF">FCC1311_101762</name>
</gene>
<dbReference type="SMART" id="SM00471">
    <property type="entry name" value="HDc"/>
    <property type="match status" value="1"/>
</dbReference>
<evidence type="ECO:0000256" key="5">
    <source>
        <dbReference type="ARBA" id="ARBA00004074"/>
    </source>
</evidence>
<evidence type="ECO:0000256" key="7">
    <source>
        <dbReference type="ARBA" id="ARBA00011738"/>
    </source>
</evidence>
<dbReference type="OrthoDB" id="10254258at2759"/>
<dbReference type="EMBL" id="BEYU01000175">
    <property type="protein sequence ID" value="GBG33953.1"/>
    <property type="molecule type" value="Genomic_DNA"/>
</dbReference>
<evidence type="ECO:0000256" key="11">
    <source>
        <dbReference type="ARBA" id="ARBA00022842"/>
    </source>
</evidence>
<comment type="subunit">
    <text evidence="7">Homodimer.</text>
</comment>
<dbReference type="Proteomes" id="UP000241890">
    <property type="component" value="Unassembled WGS sequence"/>
</dbReference>
<keyword evidence="14" id="KW-1185">Reference proteome</keyword>
<name>A0A2R5GYY1_9STRA</name>
<dbReference type="Gene3D" id="1.10.3210.10">
    <property type="entry name" value="Hypothetical protein af1432"/>
    <property type="match status" value="1"/>
</dbReference>
<comment type="similarity">
    <text evidence="6">Belongs to the HDDC2 family.</text>
</comment>
<dbReference type="Pfam" id="PF13023">
    <property type="entry name" value="HD_3"/>
    <property type="match status" value="1"/>
</dbReference>
<evidence type="ECO:0000256" key="8">
    <source>
        <dbReference type="ARBA" id="ARBA00012964"/>
    </source>
</evidence>
<comment type="cofactor">
    <cofactor evidence="2">
        <name>Mn(2+)</name>
        <dbReference type="ChEBI" id="CHEBI:29035"/>
    </cofactor>
</comment>
<organism evidence="13 14">
    <name type="scientific">Hondaea fermentalgiana</name>
    <dbReference type="NCBI Taxonomy" id="2315210"/>
    <lineage>
        <taxon>Eukaryota</taxon>
        <taxon>Sar</taxon>
        <taxon>Stramenopiles</taxon>
        <taxon>Bigyra</taxon>
        <taxon>Labyrinthulomycetes</taxon>
        <taxon>Thraustochytrida</taxon>
        <taxon>Thraustochytriidae</taxon>
        <taxon>Hondaea</taxon>
    </lineage>
</organism>
<evidence type="ECO:0000313" key="13">
    <source>
        <dbReference type="EMBL" id="GBG33953.1"/>
    </source>
</evidence>
<evidence type="ECO:0000256" key="9">
    <source>
        <dbReference type="ARBA" id="ARBA00022723"/>
    </source>
</evidence>
<dbReference type="InParanoid" id="A0A2R5GYY1"/>
<evidence type="ECO:0000256" key="1">
    <source>
        <dbReference type="ARBA" id="ARBA00001638"/>
    </source>
</evidence>
<dbReference type="PANTHER" id="PTHR11845:SF13">
    <property type="entry name" value="5'-DEOXYNUCLEOTIDASE HDDC2"/>
    <property type="match status" value="1"/>
</dbReference>
<dbReference type="SUPFAM" id="SSF109604">
    <property type="entry name" value="HD-domain/PDEase-like"/>
    <property type="match status" value="1"/>
</dbReference>
<keyword evidence="10" id="KW-0378">Hydrolase</keyword>
<evidence type="ECO:0000256" key="6">
    <source>
        <dbReference type="ARBA" id="ARBA00009999"/>
    </source>
</evidence>
<feature type="domain" description="HD/PDEase" evidence="12">
    <location>
        <begin position="155"/>
        <end position="272"/>
    </location>
</feature>
<dbReference type="FunFam" id="1.10.3210.10:FF:000011">
    <property type="entry name" value="HD domain-containing protein 2"/>
    <property type="match status" value="1"/>
</dbReference>
<dbReference type="GO" id="GO:0002953">
    <property type="term" value="F:5'-deoxynucleotidase activity"/>
    <property type="evidence" value="ECO:0007669"/>
    <property type="project" value="UniProtKB-EC"/>
</dbReference>
<evidence type="ECO:0000256" key="4">
    <source>
        <dbReference type="ARBA" id="ARBA00001946"/>
    </source>
</evidence>
<dbReference type="InterPro" id="IPR003607">
    <property type="entry name" value="HD/PDEase_dom"/>
</dbReference>
<dbReference type="CDD" id="cd00077">
    <property type="entry name" value="HDc"/>
    <property type="match status" value="1"/>
</dbReference>
<dbReference type="PANTHER" id="PTHR11845">
    <property type="entry name" value="5'-DEOXYNUCLEOTIDASE HDDC2"/>
    <property type="match status" value="1"/>
</dbReference>
<dbReference type="AlphaFoldDB" id="A0A2R5GYY1"/>
<evidence type="ECO:0000259" key="12">
    <source>
        <dbReference type="SMART" id="SM00471"/>
    </source>
</evidence>
<comment type="function">
    <text evidence="5">Catalyzes the dephosphorylation of the nucleoside 5'-monophosphates deoxyadenosine monophosphate (dAMP), deoxycytidine monophosphate (dCMP), deoxyguanosine monophosphate (dGMP) and deoxythymidine monophosphate (dTMP).</text>
</comment>
<dbReference type="GO" id="GO:0005737">
    <property type="term" value="C:cytoplasm"/>
    <property type="evidence" value="ECO:0007669"/>
    <property type="project" value="TreeGrafter"/>
</dbReference>
<evidence type="ECO:0000256" key="10">
    <source>
        <dbReference type="ARBA" id="ARBA00022801"/>
    </source>
</evidence>
<keyword evidence="9" id="KW-0479">Metal-binding</keyword>
<dbReference type="InterPro" id="IPR006674">
    <property type="entry name" value="HD_domain"/>
</dbReference>
<keyword evidence="11" id="KW-0460">Magnesium</keyword>
<sequence length="320" mass="35236">MTALKRFRSQTGREPRAQDVLLVADGIVIGAAEPGARSLVLSEVVRAAATAKEAVEATALCDLDALQQALVDKVLPQNEERLACVGRGAESKLELECPVLAEAHGALHREGTKAGDKKDALLDEASARRDVAFQTSVSNLKRVKRTGWVLRKVPDPESVSDHSFGVALAALLVEDDQIDTAKAVQMGLLHDVAEAIVGDIAPGQGISDEDKHAREQAAMRELLQEKLGGGARADRINALWQEYEARETPEAKLVKDLDRWEMILTADGYEREADSHFLQEFYDGVRGKIKHPRVKAWQKALEEARELRRRDANEKRTETL</sequence>
<comment type="catalytic activity">
    <reaction evidence="1">
        <text>a 2'-deoxyribonucleoside 5'-phosphate + H2O = a 2'-deoxyribonucleoside + phosphate</text>
        <dbReference type="Rhea" id="RHEA:36167"/>
        <dbReference type="ChEBI" id="CHEBI:15377"/>
        <dbReference type="ChEBI" id="CHEBI:18274"/>
        <dbReference type="ChEBI" id="CHEBI:43474"/>
        <dbReference type="ChEBI" id="CHEBI:65317"/>
        <dbReference type="EC" id="3.1.3.89"/>
    </reaction>
</comment>